<evidence type="ECO:0000256" key="4">
    <source>
        <dbReference type="ARBA" id="ARBA00016461"/>
    </source>
</evidence>
<evidence type="ECO:0000256" key="5">
    <source>
        <dbReference type="ARBA" id="ARBA00022448"/>
    </source>
</evidence>
<sequence length="61" mass="7201">MSYLGYVVAAYAVFVLVMVWDWLSPQLQLRRELRRVRLRAARRTAHAQREASRAPSEELTR</sequence>
<evidence type="ECO:0000256" key="2">
    <source>
        <dbReference type="ARBA" id="ARBA00004377"/>
    </source>
</evidence>
<feature type="transmembrane region" description="Helical" evidence="12">
    <location>
        <begin position="6"/>
        <end position="23"/>
    </location>
</feature>
<evidence type="ECO:0000256" key="10">
    <source>
        <dbReference type="ARBA" id="ARBA00022989"/>
    </source>
</evidence>
<dbReference type="GO" id="GO:0005886">
    <property type="term" value="C:plasma membrane"/>
    <property type="evidence" value="ECO:0007669"/>
    <property type="project" value="UniProtKB-SubCell"/>
</dbReference>
<evidence type="ECO:0000256" key="6">
    <source>
        <dbReference type="ARBA" id="ARBA00022475"/>
    </source>
</evidence>
<keyword evidence="10 12" id="KW-1133">Transmembrane helix</keyword>
<protein>
    <recommendedName>
        <fullName evidence="4 12">Heme exporter protein D</fullName>
    </recommendedName>
</protein>
<evidence type="ECO:0000256" key="9">
    <source>
        <dbReference type="ARBA" id="ARBA00022748"/>
    </source>
</evidence>
<dbReference type="EMBL" id="CP041242">
    <property type="protein sequence ID" value="QDH69877.1"/>
    <property type="molecule type" value="Genomic_DNA"/>
</dbReference>
<keyword evidence="8 12" id="KW-0812">Transmembrane</keyword>
<evidence type="ECO:0000256" key="12">
    <source>
        <dbReference type="RuleBase" id="RU363101"/>
    </source>
</evidence>
<keyword evidence="7 12" id="KW-0997">Cell inner membrane</keyword>
<keyword evidence="9 12" id="KW-0201">Cytochrome c-type biogenesis</keyword>
<dbReference type="Pfam" id="PF04995">
    <property type="entry name" value="CcmD"/>
    <property type="match status" value="1"/>
</dbReference>
<comment type="subcellular location">
    <subcellularLocation>
        <location evidence="2 12">Cell inner membrane</location>
        <topology evidence="2 12">Single-pass membrane protein</topology>
    </subcellularLocation>
</comment>
<dbReference type="RefSeq" id="WP_141623217.1">
    <property type="nucleotide sequence ID" value="NZ_CP041242.1"/>
</dbReference>
<comment type="similarity">
    <text evidence="3 12">Belongs to the CcmD/CycX/HelD family.</text>
</comment>
<dbReference type="KEGG" id="lyj:FKV23_07060"/>
<gene>
    <name evidence="13" type="primary">ccmD</name>
    <name evidence="13" type="ORF">FKV23_07060</name>
</gene>
<evidence type="ECO:0000313" key="14">
    <source>
        <dbReference type="Proteomes" id="UP000317199"/>
    </source>
</evidence>
<keyword evidence="6 12" id="KW-1003">Cell membrane</keyword>
<dbReference type="Proteomes" id="UP000317199">
    <property type="component" value="Chromosome"/>
</dbReference>
<evidence type="ECO:0000256" key="7">
    <source>
        <dbReference type="ARBA" id="ARBA00022519"/>
    </source>
</evidence>
<dbReference type="AlphaFoldDB" id="A0A514BR70"/>
<evidence type="ECO:0000313" key="13">
    <source>
        <dbReference type="EMBL" id="QDH69877.1"/>
    </source>
</evidence>
<proteinExistence type="inferred from homology"/>
<keyword evidence="14" id="KW-1185">Reference proteome</keyword>
<evidence type="ECO:0000256" key="11">
    <source>
        <dbReference type="ARBA" id="ARBA00023136"/>
    </source>
</evidence>
<organism evidence="13 14">
    <name type="scientific">Marilutibacter alkalisoli</name>
    <dbReference type="NCBI Taxonomy" id="2591633"/>
    <lineage>
        <taxon>Bacteria</taxon>
        <taxon>Pseudomonadati</taxon>
        <taxon>Pseudomonadota</taxon>
        <taxon>Gammaproteobacteria</taxon>
        <taxon>Lysobacterales</taxon>
        <taxon>Lysobacteraceae</taxon>
        <taxon>Marilutibacter</taxon>
    </lineage>
</organism>
<dbReference type="GO" id="GO:0017004">
    <property type="term" value="P:cytochrome complex assembly"/>
    <property type="evidence" value="ECO:0007669"/>
    <property type="project" value="UniProtKB-KW"/>
</dbReference>
<reference evidence="13 14" key="1">
    <citation type="submission" date="2019-06" db="EMBL/GenBank/DDBJ databases">
        <title>Lysobacter alkalisoli sp. nov. isolated from saline-alkali soil.</title>
        <authorList>
            <person name="Sun J.-Q."/>
            <person name="Xu L."/>
        </authorList>
    </citation>
    <scope>NUCLEOTIDE SEQUENCE [LARGE SCALE GENOMIC DNA]</scope>
    <source>
        <strain evidence="13 14">SJ-36</strain>
    </source>
</reference>
<keyword evidence="11 12" id="KW-0472">Membrane</keyword>
<dbReference type="GO" id="GO:0015886">
    <property type="term" value="P:heme transport"/>
    <property type="evidence" value="ECO:0007669"/>
    <property type="project" value="InterPro"/>
</dbReference>
<evidence type="ECO:0000256" key="8">
    <source>
        <dbReference type="ARBA" id="ARBA00022692"/>
    </source>
</evidence>
<evidence type="ECO:0000256" key="3">
    <source>
        <dbReference type="ARBA" id="ARBA00008741"/>
    </source>
</evidence>
<accession>A0A514BR70</accession>
<name>A0A514BR70_9GAMM</name>
<keyword evidence="5 12" id="KW-0813">Transport</keyword>
<evidence type="ECO:0000256" key="1">
    <source>
        <dbReference type="ARBA" id="ARBA00002442"/>
    </source>
</evidence>
<comment type="function">
    <text evidence="1 12">Required for the export of heme to the periplasm for the biogenesis of c-type cytochromes.</text>
</comment>
<dbReference type="InterPro" id="IPR007078">
    <property type="entry name" value="Haem_export_protD_CcmD"/>
</dbReference>